<dbReference type="AlphaFoldDB" id="A0AAN6Q622"/>
<reference evidence="2" key="2">
    <citation type="submission" date="2023-05" db="EMBL/GenBank/DDBJ databases">
        <authorList>
            <consortium name="Lawrence Berkeley National Laboratory"/>
            <person name="Steindorff A."/>
            <person name="Hensen N."/>
            <person name="Bonometti L."/>
            <person name="Westerberg I."/>
            <person name="Brannstrom I.O."/>
            <person name="Guillou S."/>
            <person name="Cros-Aarteil S."/>
            <person name="Calhoun S."/>
            <person name="Haridas S."/>
            <person name="Kuo A."/>
            <person name="Mondo S."/>
            <person name="Pangilinan J."/>
            <person name="Riley R."/>
            <person name="Labutti K."/>
            <person name="Andreopoulos B."/>
            <person name="Lipzen A."/>
            <person name="Chen C."/>
            <person name="Yanf M."/>
            <person name="Daum C."/>
            <person name="Ng V."/>
            <person name="Clum A."/>
            <person name="Ohm R."/>
            <person name="Martin F."/>
            <person name="Silar P."/>
            <person name="Natvig D."/>
            <person name="Lalanne C."/>
            <person name="Gautier V."/>
            <person name="Ament-Velasquez S.L."/>
            <person name="Kruys A."/>
            <person name="Hutchinson M.I."/>
            <person name="Powell A.J."/>
            <person name="Barry K."/>
            <person name="Miller A.N."/>
            <person name="Grigoriev I.V."/>
            <person name="Debuchy R."/>
            <person name="Gladieux P."/>
            <person name="Thoren M.H."/>
            <person name="Johannesson H."/>
        </authorList>
    </citation>
    <scope>NUCLEOTIDE SEQUENCE</scope>
    <source>
        <strain evidence="2">CBS 757.83</strain>
    </source>
</reference>
<proteinExistence type="predicted"/>
<organism evidence="2 3">
    <name type="scientific">Parathielavia hyrcaniae</name>
    <dbReference type="NCBI Taxonomy" id="113614"/>
    <lineage>
        <taxon>Eukaryota</taxon>
        <taxon>Fungi</taxon>
        <taxon>Dikarya</taxon>
        <taxon>Ascomycota</taxon>
        <taxon>Pezizomycotina</taxon>
        <taxon>Sordariomycetes</taxon>
        <taxon>Sordariomycetidae</taxon>
        <taxon>Sordariales</taxon>
        <taxon>Chaetomiaceae</taxon>
        <taxon>Parathielavia</taxon>
    </lineage>
</organism>
<keyword evidence="3" id="KW-1185">Reference proteome</keyword>
<evidence type="ECO:0000313" key="3">
    <source>
        <dbReference type="Proteomes" id="UP001305647"/>
    </source>
</evidence>
<evidence type="ECO:0000313" key="2">
    <source>
        <dbReference type="EMBL" id="KAK4104228.1"/>
    </source>
</evidence>
<dbReference type="EMBL" id="MU863627">
    <property type="protein sequence ID" value="KAK4104228.1"/>
    <property type="molecule type" value="Genomic_DNA"/>
</dbReference>
<sequence length="114" mass="12572">MIKSFGSLSLPLYKDLTCSPLPDRDPTNSIEVHDQSDDITRGINNNQDAPNHQTTGNNPAQTDTVIPQHVPNNWPTAGGFGCLRVHRYDVQEEEGGSGRRRTPSASRGERQPVH</sequence>
<evidence type="ECO:0000256" key="1">
    <source>
        <dbReference type="SAM" id="MobiDB-lite"/>
    </source>
</evidence>
<comment type="caution">
    <text evidence="2">The sequence shown here is derived from an EMBL/GenBank/DDBJ whole genome shotgun (WGS) entry which is preliminary data.</text>
</comment>
<dbReference type="Proteomes" id="UP001305647">
    <property type="component" value="Unassembled WGS sequence"/>
</dbReference>
<reference evidence="2" key="1">
    <citation type="journal article" date="2023" name="Mol. Phylogenet. Evol.">
        <title>Genome-scale phylogeny and comparative genomics of the fungal order Sordariales.</title>
        <authorList>
            <person name="Hensen N."/>
            <person name="Bonometti L."/>
            <person name="Westerberg I."/>
            <person name="Brannstrom I.O."/>
            <person name="Guillou S."/>
            <person name="Cros-Aarteil S."/>
            <person name="Calhoun S."/>
            <person name="Haridas S."/>
            <person name="Kuo A."/>
            <person name="Mondo S."/>
            <person name="Pangilinan J."/>
            <person name="Riley R."/>
            <person name="LaButti K."/>
            <person name="Andreopoulos B."/>
            <person name="Lipzen A."/>
            <person name="Chen C."/>
            <person name="Yan M."/>
            <person name="Daum C."/>
            <person name="Ng V."/>
            <person name="Clum A."/>
            <person name="Steindorff A."/>
            <person name="Ohm R.A."/>
            <person name="Martin F."/>
            <person name="Silar P."/>
            <person name="Natvig D.O."/>
            <person name="Lalanne C."/>
            <person name="Gautier V."/>
            <person name="Ament-Velasquez S.L."/>
            <person name="Kruys A."/>
            <person name="Hutchinson M.I."/>
            <person name="Powell A.J."/>
            <person name="Barry K."/>
            <person name="Miller A.N."/>
            <person name="Grigoriev I.V."/>
            <person name="Debuchy R."/>
            <person name="Gladieux P."/>
            <person name="Hiltunen Thoren M."/>
            <person name="Johannesson H."/>
        </authorList>
    </citation>
    <scope>NUCLEOTIDE SEQUENCE</scope>
    <source>
        <strain evidence="2">CBS 757.83</strain>
    </source>
</reference>
<name>A0AAN6Q622_9PEZI</name>
<feature type="compositionally biased region" description="Polar residues" evidence="1">
    <location>
        <begin position="42"/>
        <end position="75"/>
    </location>
</feature>
<gene>
    <name evidence="2" type="ORF">N658DRAFT_247855</name>
</gene>
<protein>
    <submittedName>
        <fullName evidence="2">Uncharacterized protein</fullName>
    </submittedName>
</protein>
<feature type="compositionally biased region" description="Basic and acidic residues" evidence="1">
    <location>
        <begin position="22"/>
        <end position="40"/>
    </location>
</feature>
<feature type="region of interest" description="Disordered" evidence="1">
    <location>
        <begin position="13"/>
        <end position="114"/>
    </location>
</feature>
<accession>A0AAN6Q622</accession>